<dbReference type="Proteomes" id="UP001620295">
    <property type="component" value="Unassembled WGS sequence"/>
</dbReference>
<organism evidence="2 3">
    <name type="scientific">Streptomyces milbemycinicus</name>
    <dbReference type="NCBI Taxonomy" id="476552"/>
    <lineage>
        <taxon>Bacteria</taxon>
        <taxon>Bacillati</taxon>
        <taxon>Actinomycetota</taxon>
        <taxon>Actinomycetes</taxon>
        <taxon>Kitasatosporales</taxon>
        <taxon>Streptomycetaceae</taxon>
        <taxon>Streptomyces</taxon>
    </lineage>
</organism>
<sequence length="77" mass="8304">MRTRVIAANPCRYVLLPRPVAPDFVASPAVAGGLALDSEDTADTAAERTKAPAEEGTKPPQYFGVEPSWTCVRTYRP</sequence>
<gene>
    <name evidence="2" type="ORF">ACI2L5_48745</name>
</gene>
<proteinExistence type="predicted"/>
<feature type="region of interest" description="Disordered" evidence="1">
    <location>
        <begin position="36"/>
        <end position="62"/>
    </location>
</feature>
<protein>
    <submittedName>
        <fullName evidence="2">Uncharacterized protein</fullName>
    </submittedName>
</protein>
<feature type="compositionally biased region" description="Basic and acidic residues" evidence="1">
    <location>
        <begin position="45"/>
        <end position="57"/>
    </location>
</feature>
<evidence type="ECO:0000313" key="3">
    <source>
        <dbReference type="Proteomes" id="UP001620295"/>
    </source>
</evidence>
<evidence type="ECO:0000256" key="1">
    <source>
        <dbReference type="SAM" id="MobiDB-lite"/>
    </source>
</evidence>
<reference evidence="2 3" key="1">
    <citation type="submission" date="2024-11" db="EMBL/GenBank/DDBJ databases">
        <title>The Natural Products Discovery Center: Release of the First 8490 Sequenced Strains for Exploring Actinobacteria Biosynthetic Diversity.</title>
        <authorList>
            <person name="Kalkreuter E."/>
            <person name="Kautsar S.A."/>
            <person name="Yang D."/>
            <person name="Bader C.D."/>
            <person name="Teijaro C.N."/>
            <person name="Fluegel L."/>
            <person name="Davis C.M."/>
            <person name="Simpson J.R."/>
            <person name="Lauterbach L."/>
            <person name="Steele A.D."/>
            <person name="Gui C."/>
            <person name="Meng S."/>
            <person name="Li G."/>
            <person name="Viehrig K."/>
            <person name="Ye F."/>
            <person name="Su P."/>
            <person name="Kiefer A.F."/>
            <person name="Nichols A."/>
            <person name="Cepeda A.J."/>
            <person name="Yan W."/>
            <person name="Fan B."/>
            <person name="Jiang Y."/>
            <person name="Adhikari A."/>
            <person name="Zheng C.-J."/>
            <person name="Schuster L."/>
            <person name="Cowan T.M."/>
            <person name="Smanski M.J."/>
            <person name="Chevrette M.G."/>
            <person name="De Carvalho L.P.S."/>
            <person name="Shen B."/>
        </authorList>
    </citation>
    <scope>NUCLEOTIDE SEQUENCE [LARGE SCALE GENOMIC DNA]</scope>
    <source>
        <strain evidence="2 3">NPDC020863</strain>
    </source>
</reference>
<evidence type="ECO:0000313" key="2">
    <source>
        <dbReference type="EMBL" id="MFK4272715.1"/>
    </source>
</evidence>
<name>A0ABW8M607_9ACTN</name>
<accession>A0ABW8M607</accession>
<dbReference type="RefSeq" id="WP_358645894.1">
    <property type="nucleotide sequence ID" value="NZ_JBFAEV010000040.1"/>
</dbReference>
<comment type="caution">
    <text evidence="2">The sequence shown here is derived from an EMBL/GenBank/DDBJ whole genome shotgun (WGS) entry which is preliminary data.</text>
</comment>
<keyword evidence="3" id="KW-1185">Reference proteome</keyword>
<dbReference type="EMBL" id="JBJDQH010000030">
    <property type="protein sequence ID" value="MFK4272715.1"/>
    <property type="molecule type" value="Genomic_DNA"/>
</dbReference>